<reference evidence="2" key="1">
    <citation type="submission" date="2022-03" db="EMBL/GenBank/DDBJ databases">
        <authorList>
            <person name="Sayadi A."/>
        </authorList>
    </citation>
    <scope>NUCLEOTIDE SEQUENCE</scope>
</reference>
<gene>
    <name evidence="2" type="ORF">ACAOBT_LOCUS18624</name>
</gene>
<name>A0A9P0PLH7_ACAOB</name>
<organism evidence="2 3">
    <name type="scientific">Acanthoscelides obtectus</name>
    <name type="common">Bean weevil</name>
    <name type="synonym">Bruchus obtectus</name>
    <dbReference type="NCBI Taxonomy" id="200917"/>
    <lineage>
        <taxon>Eukaryota</taxon>
        <taxon>Metazoa</taxon>
        <taxon>Ecdysozoa</taxon>
        <taxon>Arthropoda</taxon>
        <taxon>Hexapoda</taxon>
        <taxon>Insecta</taxon>
        <taxon>Pterygota</taxon>
        <taxon>Neoptera</taxon>
        <taxon>Endopterygota</taxon>
        <taxon>Coleoptera</taxon>
        <taxon>Polyphaga</taxon>
        <taxon>Cucujiformia</taxon>
        <taxon>Chrysomeloidea</taxon>
        <taxon>Chrysomelidae</taxon>
        <taxon>Bruchinae</taxon>
        <taxon>Bruchini</taxon>
        <taxon>Acanthoscelides</taxon>
    </lineage>
</organism>
<dbReference type="EMBL" id="CAKOFQ010007049">
    <property type="protein sequence ID" value="CAH1988698.1"/>
    <property type="molecule type" value="Genomic_DNA"/>
</dbReference>
<comment type="caution">
    <text evidence="2">The sequence shown here is derived from an EMBL/GenBank/DDBJ whole genome shotgun (WGS) entry which is preliminary data.</text>
</comment>
<evidence type="ECO:0000313" key="2">
    <source>
        <dbReference type="EMBL" id="CAH1988698.1"/>
    </source>
</evidence>
<keyword evidence="3" id="KW-1185">Reference proteome</keyword>
<evidence type="ECO:0000256" key="1">
    <source>
        <dbReference type="SAM" id="MobiDB-lite"/>
    </source>
</evidence>
<dbReference type="Proteomes" id="UP001152888">
    <property type="component" value="Unassembled WGS sequence"/>
</dbReference>
<feature type="region of interest" description="Disordered" evidence="1">
    <location>
        <begin position="1"/>
        <end position="50"/>
    </location>
</feature>
<proteinExistence type="predicted"/>
<protein>
    <submittedName>
        <fullName evidence="2">Uncharacterized protein</fullName>
    </submittedName>
</protein>
<dbReference type="AlphaFoldDB" id="A0A9P0PLH7"/>
<sequence length="50" mass="5529">MFLGKTGITVVPPRSTVRDRLPPTDNHNIHSKRKISPGTGFEPAQRTTTD</sequence>
<accession>A0A9P0PLH7</accession>
<evidence type="ECO:0000313" key="3">
    <source>
        <dbReference type="Proteomes" id="UP001152888"/>
    </source>
</evidence>